<organism evidence="1">
    <name type="scientific">Fusobacterium hwasookii ChDC F174</name>
    <dbReference type="NCBI Taxonomy" id="1307442"/>
    <lineage>
        <taxon>Bacteria</taxon>
        <taxon>Fusobacteriati</taxon>
        <taxon>Fusobacteriota</taxon>
        <taxon>Fusobacteriia</taxon>
        <taxon>Fusobacteriales</taxon>
        <taxon>Fusobacteriaceae</taxon>
        <taxon>Fusobacterium</taxon>
    </lineage>
</organism>
<dbReference type="KEGG" id="fhw:RN87_03165"/>
<protein>
    <submittedName>
        <fullName evidence="1">Uncharacterized protein</fullName>
    </submittedName>
</protein>
<gene>
    <name evidence="1" type="ORF">RN87_03165</name>
</gene>
<accession>A0A0S2ZL22</accession>
<proteinExistence type="predicted"/>
<dbReference type="OrthoDB" id="82239at2"/>
<dbReference type="EMBL" id="CP013331">
    <property type="protein sequence ID" value="ALQ39578.1"/>
    <property type="molecule type" value="Genomic_DNA"/>
</dbReference>
<reference evidence="1 2" key="1">
    <citation type="submission" date="2015-11" db="EMBL/GenBank/DDBJ databases">
        <authorList>
            <person name="Zhang Y."/>
            <person name="Guo Z."/>
        </authorList>
    </citation>
    <scope>NUCLEOTIDE SEQUENCE [LARGE SCALE GENOMIC DNA]</scope>
    <source>
        <strain evidence="1 2">ChDC F174</strain>
    </source>
</reference>
<dbReference type="AlphaFoldDB" id="A0A0S2ZL22"/>
<sequence length="154" mass="17398">MKKILLGLFLILGVVSFALPNYVSEEKIRNSGYEITDEEEFGFRIARQKNNGDATVILYYLDYPEVSSAKQLSEMSVKTAPEEFKFLGSTENKKAYINKFVSPEGKGVYSFVGKKSKIKNCYIVIMHSTSKQLSNSELIKTVDVLLDEAESFLK</sequence>
<evidence type="ECO:0000313" key="2">
    <source>
        <dbReference type="Proteomes" id="UP000063275"/>
    </source>
</evidence>
<evidence type="ECO:0000313" key="1">
    <source>
        <dbReference type="EMBL" id="ALQ39578.1"/>
    </source>
</evidence>
<dbReference type="RefSeq" id="WP_060568828.1">
    <property type="nucleotide sequence ID" value="NZ_CP013331.1"/>
</dbReference>
<name>A0A0S2ZL22_9FUSO</name>
<dbReference type="Proteomes" id="UP000063275">
    <property type="component" value="Chromosome"/>
</dbReference>